<organism evidence="1 2">
    <name type="scientific">Ruminococcus champanellensis (strain DSM 18848 / JCM 17042 / KCTC 15320 / 18P13)</name>
    <dbReference type="NCBI Taxonomy" id="213810"/>
    <lineage>
        <taxon>Bacteria</taxon>
        <taxon>Bacillati</taxon>
        <taxon>Bacillota</taxon>
        <taxon>Clostridia</taxon>
        <taxon>Eubacteriales</taxon>
        <taxon>Oscillospiraceae</taxon>
        <taxon>Ruminococcus</taxon>
    </lineage>
</organism>
<dbReference type="KEGG" id="rch:RUM_19950"/>
<reference evidence="1" key="1">
    <citation type="submission" date="2010-03" db="EMBL/GenBank/DDBJ databases">
        <title>The genome sequence of Ruminococcus sp. 18P13.</title>
        <authorList>
            <consortium name="metaHIT consortium -- http://www.metahit.eu/"/>
            <person name="Pajon A."/>
            <person name="Turner K."/>
            <person name="Parkhill J."/>
            <person name="Bernalier A."/>
        </authorList>
    </citation>
    <scope>NUCLEOTIDE SEQUENCE [LARGE SCALE GENOMIC DNA]</scope>
    <source>
        <strain evidence="1">Type strain: 18P13</strain>
    </source>
</reference>
<reference evidence="1" key="2">
    <citation type="submission" date="2010-03" db="EMBL/GenBank/DDBJ databases">
        <authorList>
            <person name="Pajon A."/>
        </authorList>
    </citation>
    <scope>NUCLEOTIDE SEQUENCE</scope>
    <source>
        <strain evidence="1">Type strain: 18P13</strain>
    </source>
</reference>
<dbReference type="EMBL" id="FP929052">
    <property type="protein sequence ID" value="CBL18027.1"/>
    <property type="molecule type" value="Genomic_DNA"/>
</dbReference>
<name>D4LEI2_RUMC1</name>
<accession>D4LEI2</accession>
<evidence type="ECO:0000313" key="2">
    <source>
        <dbReference type="Proteomes" id="UP000007054"/>
    </source>
</evidence>
<gene>
    <name evidence="1" type="ordered locus">RUM_19950</name>
</gene>
<dbReference type="HOGENOM" id="CLU_3065890_0_0_9"/>
<sequence length="53" mass="5941">MRLKLPKRERFSAYGVDMTNAGQEVTTVSAKEKDKAGTAISEETEEKEIYVGF</sequence>
<dbReference type="PATRIC" id="fig|213810.4.peg.1893"/>
<evidence type="ECO:0000313" key="1">
    <source>
        <dbReference type="EMBL" id="CBL18027.1"/>
    </source>
</evidence>
<protein>
    <submittedName>
        <fullName evidence="1">Uncharacterized protein</fullName>
    </submittedName>
</protein>
<proteinExistence type="predicted"/>
<dbReference type="AlphaFoldDB" id="D4LEI2"/>
<dbReference type="Proteomes" id="UP000007054">
    <property type="component" value="Chromosome"/>
</dbReference>
<keyword evidence="2" id="KW-1185">Reference proteome</keyword>